<sequence>MLQYFSPLHWLRWTGQFVYAWAISTPWHDAAKGIPAFLLMISLAVLGVVASSDGSTWRSDRVDQQFAKAWEADDFTTAELVIHRQLKERSDHPPLLFRLALTRDALDHRDEATELMRSLVIHRQHPPAARWLLTHLYAEGKWTQLESDQQAELGRILALLHQESPNDLGVKQLYADYFIATQRPTQAIPLLEQLAEVHPMQGLRAAAIARQANRETQAERLALRSLETVSKRWNEEPKNLGLALAVAQNQIFLRRHSDAVLTLQKAVSRVDKPEDSQVLQMAMGDTLLAWIADIEQAPEGIEKRQLQTLQLLQQALQVAPNSPRVLSVVVDRVLGLVDEKDAEISAVRDALIEGTSPGIAHFIQGTTAMIKDDTEKATMHLTIAAELMPNSAAILNNLAVAMSVREEADLEQALKLSQTAIKQVSLPSPHFYDTRGQILTKLQRYHEAIPDLERALSVPELAKNAHQSLAVCYEAIGEPELAAEHRAAGGEVKSEEKRERERREGETRRGGVGEN</sequence>
<name>A0ABP8MU33_9BACT</name>
<dbReference type="Pfam" id="PF13181">
    <property type="entry name" value="TPR_8"/>
    <property type="match status" value="1"/>
</dbReference>
<dbReference type="InterPro" id="IPR019734">
    <property type="entry name" value="TPR_rpt"/>
</dbReference>
<dbReference type="PANTHER" id="PTHR45586">
    <property type="entry name" value="TPR REPEAT-CONTAINING PROTEIN PA4667"/>
    <property type="match status" value="1"/>
</dbReference>
<organism evidence="4 5">
    <name type="scientific">Novipirellula rosea</name>
    <dbReference type="NCBI Taxonomy" id="1031540"/>
    <lineage>
        <taxon>Bacteria</taxon>
        <taxon>Pseudomonadati</taxon>
        <taxon>Planctomycetota</taxon>
        <taxon>Planctomycetia</taxon>
        <taxon>Pirellulales</taxon>
        <taxon>Pirellulaceae</taxon>
        <taxon>Novipirellula</taxon>
    </lineage>
</organism>
<dbReference type="InterPro" id="IPR011990">
    <property type="entry name" value="TPR-like_helical_dom_sf"/>
</dbReference>
<keyword evidence="1" id="KW-0677">Repeat</keyword>
<evidence type="ECO:0000256" key="2">
    <source>
        <dbReference type="ARBA" id="ARBA00022803"/>
    </source>
</evidence>
<evidence type="ECO:0008006" key="6">
    <source>
        <dbReference type="Google" id="ProtNLM"/>
    </source>
</evidence>
<dbReference type="EMBL" id="BAABGA010000036">
    <property type="protein sequence ID" value="GAA4456015.1"/>
    <property type="molecule type" value="Genomic_DNA"/>
</dbReference>
<dbReference type="Gene3D" id="1.25.40.10">
    <property type="entry name" value="Tetratricopeptide repeat domain"/>
    <property type="match status" value="1"/>
</dbReference>
<dbReference type="SUPFAM" id="SSF48452">
    <property type="entry name" value="TPR-like"/>
    <property type="match status" value="2"/>
</dbReference>
<accession>A0ABP8MU33</accession>
<keyword evidence="5" id="KW-1185">Reference proteome</keyword>
<dbReference type="PANTHER" id="PTHR45586:SF1">
    <property type="entry name" value="LIPOPOLYSACCHARIDE ASSEMBLY PROTEIN B"/>
    <property type="match status" value="1"/>
</dbReference>
<proteinExistence type="predicted"/>
<keyword evidence="2" id="KW-0802">TPR repeat</keyword>
<dbReference type="InterPro" id="IPR051012">
    <property type="entry name" value="CellSynth/LPSAsmb/PSIAsmb"/>
</dbReference>
<evidence type="ECO:0000256" key="1">
    <source>
        <dbReference type="ARBA" id="ARBA00022737"/>
    </source>
</evidence>
<comment type="caution">
    <text evidence="4">The sequence shown here is derived from an EMBL/GenBank/DDBJ whole genome shotgun (WGS) entry which is preliminary data.</text>
</comment>
<evidence type="ECO:0000313" key="4">
    <source>
        <dbReference type="EMBL" id="GAA4456015.1"/>
    </source>
</evidence>
<feature type="region of interest" description="Disordered" evidence="3">
    <location>
        <begin position="484"/>
        <end position="515"/>
    </location>
</feature>
<dbReference type="Proteomes" id="UP001500840">
    <property type="component" value="Unassembled WGS sequence"/>
</dbReference>
<dbReference type="RefSeq" id="WP_345323427.1">
    <property type="nucleotide sequence ID" value="NZ_BAABGA010000036.1"/>
</dbReference>
<reference evidence="5" key="1">
    <citation type="journal article" date="2019" name="Int. J. Syst. Evol. Microbiol.">
        <title>The Global Catalogue of Microorganisms (GCM) 10K type strain sequencing project: providing services to taxonomists for standard genome sequencing and annotation.</title>
        <authorList>
            <consortium name="The Broad Institute Genomics Platform"/>
            <consortium name="The Broad Institute Genome Sequencing Center for Infectious Disease"/>
            <person name="Wu L."/>
            <person name="Ma J."/>
        </authorList>
    </citation>
    <scope>NUCLEOTIDE SEQUENCE [LARGE SCALE GENOMIC DNA]</scope>
    <source>
        <strain evidence="5">JCM 17759</strain>
    </source>
</reference>
<gene>
    <name evidence="4" type="ORF">GCM10023156_30770</name>
</gene>
<evidence type="ECO:0000313" key="5">
    <source>
        <dbReference type="Proteomes" id="UP001500840"/>
    </source>
</evidence>
<evidence type="ECO:0000256" key="3">
    <source>
        <dbReference type="SAM" id="MobiDB-lite"/>
    </source>
</evidence>
<protein>
    <recommendedName>
        <fullName evidence="6">Tetratricopeptide repeat protein</fullName>
    </recommendedName>
</protein>